<dbReference type="PANTHER" id="PTHR30349:SF82">
    <property type="entry name" value="INTEGRASE_RECOMBINASE YOEC-RELATED"/>
    <property type="match status" value="1"/>
</dbReference>
<dbReference type="Pfam" id="PF00589">
    <property type="entry name" value="Phage_integrase"/>
    <property type="match status" value="1"/>
</dbReference>
<dbReference type="GO" id="GO:0015074">
    <property type="term" value="P:DNA integration"/>
    <property type="evidence" value="ECO:0007669"/>
    <property type="project" value="InterPro"/>
</dbReference>
<gene>
    <name evidence="3" type="ORF">ACZ11_04845</name>
</gene>
<dbReference type="GeneID" id="96597623"/>
<evidence type="ECO:0000313" key="3">
    <source>
        <dbReference type="EMBL" id="KMY31551.1"/>
    </source>
</evidence>
<dbReference type="OrthoDB" id="9788852at2"/>
<protein>
    <submittedName>
        <fullName evidence="3">Integrase</fullName>
    </submittedName>
</protein>
<dbReference type="GO" id="GO:0006310">
    <property type="term" value="P:DNA recombination"/>
    <property type="evidence" value="ECO:0007669"/>
    <property type="project" value="UniProtKB-KW"/>
</dbReference>
<dbReference type="InterPro" id="IPR013762">
    <property type="entry name" value="Integrase-like_cat_sf"/>
</dbReference>
<keyword evidence="1" id="KW-0233">DNA recombination</keyword>
<feature type="domain" description="Tyr recombinase" evidence="2">
    <location>
        <begin position="12"/>
        <end position="189"/>
    </location>
</feature>
<name>A0A0K9FBR4_9BACI</name>
<dbReference type="PROSITE" id="PS51898">
    <property type="entry name" value="TYR_RECOMBINASE"/>
    <property type="match status" value="1"/>
</dbReference>
<dbReference type="PATRIC" id="fig|582475.4.peg.393"/>
<dbReference type="AlphaFoldDB" id="A0A0K9FBR4"/>
<proteinExistence type="predicted"/>
<evidence type="ECO:0000313" key="4">
    <source>
        <dbReference type="Proteomes" id="UP000037326"/>
    </source>
</evidence>
<dbReference type="PANTHER" id="PTHR30349">
    <property type="entry name" value="PHAGE INTEGRASE-RELATED"/>
    <property type="match status" value="1"/>
</dbReference>
<dbReference type="GO" id="GO:0003677">
    <property type="term" value="F:DNA binding"/>
    <property type="evidence" value="ECO:0007669"/>
    <property type="project" value="InterPro"/>
</dbReference>
<dbReference type="Gene3D" id="1.10.443.10">
    <property type="entry name" value="Intergrase catalytic core"/>
    <property type="match status" value="1"/>
</dbReference>
<sequence>MANTKSKEGTLIDVQPLKEKKDINNLIEALGMTKEFGLRNQLLFKLGITTGLRCGDLVALNVEQVKGKSKFQILEGKTKKERTVILSHVMEEIADYTATLPTGTVYLFPSRKGDGHISTTQAYRIITNAGDMIGREDIGTHTMRKTFGYTYYQATKDVATLMEIFNHSSQKTTLRYIGITEESIENSIKSVSFF</sequence>
<evidence type="ECO:0000259" key="2">
    <source>
        <dbReference type="PROSITE" id="PS51898"/>
    </source>
</evidence>
<reference evidence="4" key="1">
    <citation type="submission" date="2015-07" db="EMBL/GenBank/DDBJ databases">
        <authorList>
            <consortium name="Consortium for Microbial Forensics and Genomics (microFORGE)"/>
            <person name="Knight B.M."/>
            <person name="Roberts D.P."/>
            <person name="Lin D."/>
            <person name="Hari K."/>
            <person name="Fletcher J."/>
            <person name="Melcher U."/>
            <person name="Blagden T."/>
            <person name="Winegar R.A."/>
        </authorList>
    </citation>
    <scope>NUCLEOTIDE SEQUENCE [LARGE SCALE GENOMIC DNA]</scope>
    <source>
        <strain evidence="4">DSM 23493</strain>
    </source>
</reference>
<organism evidence="3 4">
    <name type="scientific">Lysinibacillus xylanilyticus</name>
    <dbReference type="NCBI Taxonomy" id="582475"/>
    <lineage>
        <taxon>Bacteria</taxon>
        <taxon>Bacillati</taxon>
        <taxon>Bacillota</taxon>
        <taxon>Bacilli</taxon>
        <taxon>Bacillales</taxon>
        <taxon>Bacillaceae</taxon>
        <taxon>Lysinibacillus</taxon>
    </lineage>
</organism>
<dbReference type="EMBL" id="LFXJ01000005">
    <property type="protein sequence ID" value="KMY31551.1"/>
    <property type="molecule type" value="Genomic_DNA"/>
</dbReference>
<dbReference type="InterPro" id="IPR050090">
    <property type="entry name" value="Tyrosine_recombinase_XerCD"/>
</dbReference>
<comment type="caution">
    <text evidence="3">The sequence shown here is derived from an EMBL/GenBank/DDBJ whole genome shotgun (WGS) entry which is preliminary data.</text>
</comment>
<dbReference type="InterPro" id="IPR011010">
    <property type="entry name" value="DNA_brk_join_enz"/>
</dbReference>
<dbReference type="RefSeq" id="WP_049664185.1">
    <property type="nucleotide sequence ID" value="NZ_LFXJ01000005.1"/>
</dbReference>
<dbReference type="SUPFAM" id="SSF56349">
    <property type="entry name" value="DNA breaking-rejoining enzymes"/>
    <property type="match status" value="1"/>
</dbReference>
<evidence type="ECO:0000256" key="1">
    <source>
        <dbReference type="ARBA" id="ARBA00023172"/>
    </source>
</evidence>
<dbReference type="Proteomes" id="UP000037326">
    <property type="component" value="Unassembled WGS sequence"/>
</dbReference>
<dbReference type="InterPro" id="IPR002104">
    <property type="entry name" value="Integrase_catalytic"/>
</dbReference>
<accession>A0A0K9FBR4</accession>